<dbReference type="RefSeq" id="WP_310256439.1">
    <property type="nucleotide sequence ID" value="NZ_JAVDWA010000001.1"/>
</dbReference>
<dbReference type="PRINTS" id="PR00111">
    <property type="entry name" value="ABHYDROLASE"/>
</dbReference>
<feature type="domain" description="Peptidase S33 tripeptidyl aminopeptidase-like C-terminal" evidence="2">
    <location>
        <begin position="209"/>
        <end position="283"/>
    </location>
</feature>
<gene>
    <name evidence="3" type="ORF">J2X07_000702</name>
</gene>
<dbReference type="Proteomes" id="UP001258181">
    <property type="component" value="Unassembled WGS sequence"/>
</dbReference>
<evidence type="ECO:0000259" key="2">
    <source>
        <dbReference type="Pfam" id="PF08386"/>
    </source>
</evidence>
<dbReference type="PANTHER" id="PTHR43798:SF33">
    <property type="entry name" value="HYDROLASE, PUTATIVE (AFU_ORTHOLOGUE AFUA_2G14860)-RELATED"/>
    <property type="match status" value="1"/>
</dbReference>
<evidence type="ECO:0000259" key="1">
    <source>
        <dbReference type="Pfam" id="PF00561"/>
    </source>
</evidence>
<feature type="domain" description="AB hydrolase-1" evidence="1">
    <location>
        <begin position="24"/>
        <end position="125"/>
    </location>
</feature>
<dbReference type="PANTHER" id="PTHR43798">
    <property type="entry name" value="MONOACYLGLYCEROL LIPASE"/>
    <property type="match status" value="1"/>
</dbReference>
<keyword evidence="4" id="KW-1185">Reference proteome</keyword>
<evidence type="ECO:0000313" key="4">
    <source>
        <dbReference type="Proteomes" id="UP001258181"/>
    </source>
</evidence>
<comment type="caution">
    <text evidence="3">The sequence shown here is derived from an EMBL/GenBank/DDBJ whole genome shotgun (WGS) entry which is preliminary data.</text>
</comment>
<proteinExistence type="predicted"/>
<evidence type="ECO:0000313" key="3">
    <source>
        <dbReference type="EMBL" id="MDR7071727.1"/>
    </source>
</evidence>
<dbReference type="Pfam" id="PF08386">
    <property type="entry name" value="Abhydrolase_4"/>
    <property type="match status" value="1"/>
</dbReference>
<protein>
    <submittedName>
        <fullName evidence="3">Pimeloyl-ACP methyl ester carboxylesterase</fullName>
    </submittedName>
</protein>
<name>A0ABU1TX09_9BACL</name>
<reference evidence="3 4" key="1">
    <citation type="submission" date="2023-07" db="EMBL/GenBank/DDBJ databases">
        <title>Sorghum-associated microbial communities from plants grown in Nebraska, USA.</title>
        <authorList>
            <person name="Schachtman D."/>
        </authorList>
    </citation>
    <scope>NUCLEOTIDE SEQUENCE [LARGE SCALE GENOMIC DNA]</scope>
    <source>
        <strain evidence="3 4">BE211</strain>
    </source>
</reference>
<dbReference type="InterPro" id="IPR000073">
    <property type="entry name" value="AB_hydrolase_1"/>
</dbReference>
<dbReference type="InterPro" id="IPR013595">
    <property type="entry name" value="Pept_S33_TAP-like_C"/>
</dbReference>
<sequence length="290" mass="32877">MRHVEEFRIEGKIVEYSIVGQGEPILILHGGHSNCYEEFGYAELMKADYQLITPSRPGYGKTSPEWGSDLDAASNAYIKLLDHLGIGKIHVIAISAGGPSGLQLAASYPERVKSLILQSAVTKEWLTPKDKEYKAAHLIFRPSTEKHVWKMIGFMSNQFPRFIFKQMLSSFSHMKASEIWNHINDHDLDAFRKMNNRQRSGSGFLMDIKQTNQIKHFQLKSIKSPVLIMHSKNDAAVPIEHAYFAKENIPNAQLALLDTWGHLIWMGKGSSETTRKVIDFLKHKTLMVGD</sequence>
<accession>A0ABU1TX09</accession>
<dbReference type="Pfam" id="PF00561">
    <property type="entry name" value="Abhydrolase_1"/>
    <property type="match status" value="1"/>
</dbReference>
<dbReference type="SUPFAM" id="SSF53474">
    <property type="entry name" value="alpha/beta-Hydrolases"/>
    <property type="match status" value="1"/>
</dbReference>
<dbReference type="Gene3D" id="3.40.50.1820">
    <property type="entry name" value="alpha/beta hydrolase"/>
    <property type="match status" value="1"/>
</dbReference>
<organism evidence="3 4">
    <name type="scientific">Fictibacillus barbaricus</name>
    <dbReference type="NCBI Taxonomy" id="182136"/>
    <lineage>
        <taxon>Bacteria</taxon>
        <taxon>Bacillati</taxon>
        <taxon>Bacillota</taxon>
        <taxon>Bacilli</taxon>
        <taxon>Bacillales</taxon>
        <taxon>Fictibacillaceae</taxon>
        <taxon>Fictibacillus</taxon>
    </lineage>
</organism>
<dbReference type="InterPro" id="IPR029058">
    <property type="entry name" value="AB_hydrolase_fold"/>
</dbReference>
<dbReference type="EMBL" id="JAVDWA010000001">
    <property type="protein sequence ID" value="MDR7071727.1"/>
    <property type="molecule type" value="Genomic_DNA"/>
</dbReference>
<dbReference type="InterPro" id="IPR050266">
    <property type="entry name" value="AB_hydrolase_sf"/>
</dbReference>